<evidence type="ECO:0000259" key="1">
    <source>
        <dbReference type="Pfam" id="PF20150"/>
    </source>
</evidence>
<feature type="domain" description="2EXR" evidence="1">
    <location>
        <begin position="118"/>
        <end position="215"/>
    </location>
</feature>
<dbReference type="OrthoDB" id="3473305at2759"/>
<keyword evidence="3" id="KW-1185">Reference proteome</keyword>
<dbReference type="Pfam" id="PF20150">
    <property type="entry name" value="2EXR"/>
    <property type="match status" value="1"/>
</dbReference>
<dbReference type="PANTHER" id="PTHR35910:SF1">
    <property type="entry name" value="2EXR DOMAIN-CONTAINING PROTEIN"/>
    <property type="match status" value="1"/>
</dbReference>
<protein>
    <recommendedName>
        <fullName evidence="1">2EXR domain-containing protein</fullName>
    </recommendedName>
</protein>
<sequence>MSSNDQYPVSPGRVRALTKRWQGGDSLSPLQTTLLMLDALPDRNCRMVPQLLPESALAVEIKRWESLCGPSPLPVTSLTSIITLMTFNILPDRGRALFPQSFKPNVVQDRTNSNLSSFNLFPLLPPELRLMIWELLVPTAQCHSITDNAMKHNKTHSRKNPAILYVNFESRSVALKHLKLLFESANTTAPGKYNYGVNMIGSEQFKYFNPKLDIIRFDGHARKFKFSLGPYPAAADLNDQEPMNECDDITDIELSEDALCERGPSPNFRNLRRLVIRYTRTHSTSFLGTGARGARLFVRTMHRRFLRDIRRVLRWFKTRLDKGLVTRIPRVSIVPTWKDIRLIESTVDYGRMILAAKQR</sequence>
<dbReference type="InterPro" id="IPR045518">
    <property type="entry name" value="2EXR"/>
</dbReference>
<accession>A0A9X0ANM0</accession>
<comment type="caution">
    <text evidence="2">The sequence shown here is derived from an EMBL/GenBank/DDBJ whole genome shotgun (WGS) entry which is preliminary data.</text>
</comment>
<evidence type="ECO:0000313" key="2">
    <source>
        <dbReference type="EMBL" id="KAJ8065634.1"/>
    </source>
</evidence>
<proteinExistence type="predicted"/>
<dbReference type="EMBL" id="JAPEIS010000006">
    <property type="protein sequence ID" value="KAJ8065634.1"/>
    <property type="molecule type" value="Genomic_DNA"/>
</dbReference>
<gene>
    <name evidence="2" type="ORF">OCU04_006309</name>
</gene>
<dbReference type="Proteomes" id="UP001152300">
    <property type="component" value="Unassembled WGS sequence"/>
</dbReference>
<name>A0A9X0ANM0_9HELO</name>
<reference evidence="2" key="1">
    <citation type="submission" date="2022-11" db="EMBL/GenBank/DDBJ databases">
        <title>Genome Resource of Sclerotinia nivalis Strain SnTB1, a Plant Pathogen Isolated from American Ginseng.</title>
        <authorList>
            <person name="Fan S."/>
        </authorList>
    </citation>
    <scope>NUCLEOTIDE SEQUENCE</scope>
    <source>
        <strain evidence="2">SnTB1</strain>
    </source>
</reference>
<organism evidence="2 3">
    <name type="scientific">Sclerotinia nivalis</name>
    <dbReference type="NCBI Taxonomy" id="352851"/>
    <lineage>
        <taxon>Eukaryota</taxon>
        <taxon>Fungi</taxon>
        <taxon>Dikarya</taxon>
        <taxon>Ascomycota</taxon>
        <taxon>Pezizomycotina</taxon>
        <taxon>Leotiomycetes</taxon>
        <taxon>Helotiales</taxon>
        <taxon>Sclerotiniaceae</taxon>
        <taxon>Sclerotinia</taxon>
    </lineage>
</organism>
<dbReference type="PANTHER" id="PTHR35910">
    <property type="entry name" value="2EXR DOMAIN-CONTAINING PROTEIN"/>
    <property type="match status" value="1"/>
</dbReference>
<dbReference type="AlphaFoldDB" id="A0A9X0ANM0"/>
<evidence type="ECO:0000313" key="3">
    <source>
        <dbReference type="Proteomes" id="UP001152300"/>
    </source>
</evidence>